<evidence type="ECO:0000313" key="1">
    <source>
        <dbReference type="EMBL" id="OZY40576.1"/>
    </source>
</evidence>
<sequence>MNVNQYYIAIKNLGYNLEYKSGKRNEGKLYALDSQGNRLTRYVEVVHRNSKIEIIKKPVFVSFTNNSNTDIDVFFVKSESTHLSIATKELLKAIKETLEHNKTFIESFAKEQFKIF</sequence>
<dbReference type="EMBL" id="NQKL01000014">
    <property type="protein sequence ID" value="OZY40576.1"/>
    <property type="molecule type" value="Genomic_DNA"/>
</dbReference>
<comment type="caution">
    <text evidence="1">The sequence shown here is derived from an EMBL/GenBank/DDBJ whole genome shotgun (WGS) entry which is preliminary data.</text>
</comment>
<gene>
    <name evidence="1" type="ORF">CJF43_17215</name>
</gene>
<protein>
    <submittedName>
        <fullName evidence="1">Uncharacterized protein</fullName>
    </submittedName>
</protein>
<reference evidence="1 2" key="1">
    <citation type="submission" date="2017-08" db="EMBL/GenBank/DDBJ databases">
        <title>Genomic and metabolic characterisation of spoilage-associated Pseudomonas species.</title>
        <authorList>
            <person name="Stanborough T."/>
            <person name="Fegan N."/>
            <person name="Powell S.M."/>
            <person name="Singh T."/>
            <person name="Tamplin M.L."/>
            <person name="Chandry P.S."/>
        </authorList>
    </citation>
    <scope>NUCLEOTIDE SEQUENCE [LARGE SCALE GENOMIC DNA]</scope>
    <source>
        <strain evidence="1 2">F1820</strain>
    </source>
</reference>
<accession>A0A266LR88</accession>
<name>A0A266LR88_PSEFR</name>
<dbReference type="Proteomes" id="UP000216113">
    <property type="component" value="Unassembled WGS sequence"/>
</dbReference>
<dbReference type="RefSeq" id="WP_095030208.1">
    <property type="nucleotide sequence ID" value="NZ_NQKL01000014.1"/>
</dbReference>
<organism evidence="1 2">
    <name type="scientific">Pseudomonas fragi</name>
    <dbReference type="NCBI Taxonomy" id="296"/>
    <lineage>
        <taxon>Bacteria</taxon>
        <taxon>Pseudomonadati</taxon>
        <taxon>Pseudomonadota</taxon>
        <taxon>Gammaproteobacteria</taxon>
        <taxon>Pseudomonadales</taxon>
        <taxon>Pseudomonadaceae</taxon>
        <taxon>Pseudomonas</taxon>
    </lineage>
</organism>
<evidence type="ECO:0000313" key="2">
    <source>
        <dbReference type="Proteomes" id="UP000216113"/>
    </source>
</evidence>
<proteinExistence type="predicted"/>
<dbReference type="AlphaFoldDB" id="A0A266LR88"/>